<organism evidence="1">
    <name type="scientific">Cryptomonas curvata</name>
    <dbReference type="NCBI Taxonomy" id="233186"/>
    <lineage>
        <taxon>Eukaryota</taxon>
        <taxon>Cryptophyceae</taxon>
        <taxon>Cryptomonadales</taxon>
        <taxon>Cryptomonadaceae</taxon>
        <taxon>Cryptomonas</taxon>
    </lineage>
</organism>
<evidence type="ECO:0000313" key="1">
    <source>
        <dbReference type="EMBL" id="CAD8624566.1"/>
    </source>
</evidence>
<reference evidence="1" key="1">
    <citation type="submission" date="2021-01" db="EMBL/GenBank/DDBJ databases">
        <authorList>
            <person name="Corre E."/>
            <person name="Pelletier E."/>
            <person name="Niang G."/>
            <person name="Scheremetjew M."/>
            <person name="Finn R."/>
            <person name="Kale V."/>
            <person name="Holt S."/>
            <person name="Cochrane G."/>
            <person name="Meng A."/>
            <person name="Brown T."/>
            <person name="Cohen L."/>
        </authorList>
    </citation>
    <scope>NUCLEOTIDE SEQUENCE</scope>
    <source>
        <strain evidence="1">CCAP979/52</strain>
    </source>
</reference>
<accession>A0A7S0LWQ0</accession>
<dbReference type="EMBL" id="HBEZ01004050">
    <property type="protein sequence ID" value="CAD8624566.1"/>
    <property type="molecule type" value="Transcribed_RNA"/>
</dbReference>
<proteinExistence type="predicted"/>
<name>A0A7S0LWQ0_9CRYP</name>
<sequence>MFRNNQQWFDLWVVYLIECVWKEISVRTSIFLPSAKDTDLVVQYDARPESETSVCAFDQTAISYSEHEMCEPTSSEHDFKLNGSSSNKSECLEWIISRVETPQQASPYHVPTELFPSDNQCQTSSGLLVAITATENSGNFNSGLIPVRSNLPVVPFMPKSMPKLNLVGITDTETKPEIVTARSGFLTAREPSPVIIGTIEPSPSNRAEDAATP</sequence>
<dbReference type="AlphaFoldDB" id="A0A7S0LWQ0"/>
<protein>
    <submittedName>
        <fullName evidence="1">Uncharacterized protein</fullName>
    </submittedName>
</protein>
<gene>
    <name evidence="1" type="ORF">CCUR1050_LOCUS2242</name>
</gene>